<proteinExistence type="predicted"/>
<dbReference type="AlphaFoldDB" id="A0A0E9RKR4"/>
<reference evidence="1" key="2">
    <citation type="journal article" date="2015" name="Fish Shellfish Immunol.">
        <title>Early steps in the European eel (Anguilla anguilla)-Vibrio vulnificus interaction in the gills: Role of the RtxA13 toxin.</title>
        <authorList>
            <person name="Callol A."/>
            <person name="Pajuelo D."/>
            <person name="Ebbesson L."/>
            <person name="Teles M."/>
            <person name="MacKenzie S."/>
            <person name="Amaro C."/>
        </authorList>
    </citation>
    <scope>NUCLEOTIDE SEQUENCE</scope>
</reference>
<organism evidence="1">
    <name type="scientific">Anguilla anguilla</name>
    <name type="common">European freshwater eel</name>
    <name type="synonym">Muraena anguilla</name>
    <dbReference type="NCBI Taxonomy" id="7936"/>
    <lineage>
        <taxon>Eukaryota</taxon>
        <taxon>Metazoa</taxon>
        <taxon>Chordata</taxon>
        <taxon>Craniata</taxon>
        <taxon>Vertebrata</taxon>
        <taxon>Euteleostomi</taxon>
        <taxon>Actinopterygii</taxon>
        <taxon>Neopterygii</taxon>
        <taxon>Teleostei</taxon>
        <taxon>Anguilliformes</taxon>
        <taxon>Anguillidae</taxon>
        <taxon>Anguilla</taxon>
    </lineage>
</organism>
<accession>A0A0E9RKR4</accession>
<dbReference type="EMBL" id="GBXM01074964">
    <property type="protein sequence ID" value="JAH33613.1"/>
    <property type="molecule type" value="Transcribed_RNA"/>
</dbReference>
<evidence type="ECO:0000313" key="1">
    <source>
        <dbReference type="EMBL" id="JAH29045.1"/>
    </source>
</evidence>
<reference evidence="1" key="1">
    <citation type="submission" date="2014-11" db="EMBL/GenBank/DDBJ databases">
        <authorList>
            <person name="Amaro Gonzalez C."/>
        </authorList>
    </citation>
    <scope>NUCLEOTIDE SEQUENCE</scope>
</reference>
<sequence>MSSYQRSVSIMTVHSLLCNECSISSADKGCRGINSYWK</sequence>
<protein>
    <submittedName>
        <fullName evidence="1">Uncharacterized protein</fullName>
    </submittedName>
</protein>
<name>A0A0E9RKR4_ANGAN</name>
<dbReference type="EMBL" id="GBXM01079532">
    <property type="protein sequence ID" value="JAH29045.1"/>
    <property type="molecule type" value="Transcribed_RNA"/>
</dbReference>